<dbReference type="InterPro" id="IPR007593">
    <property type="entry name" value="CD225/Dispanin_fam"/>
</dbReference>
<dbReference type="AlphaFoldDB" id="A0A8S9TF15"/>
<dbReference type="PANTHER" id="PTHR14948">
    <property type="entry name" value="NG5"/>
    <property type="match status" value="1"/>
</dbReference>
<dbReference type="PANTHER" id="PTHR14948:SF44">
    <property type="entry name" value="PROLINE-RICH TRANSMEMBRANE PROTEIN 1-LIKE"/>
    <property type="match status" value="1"/>
</dbReference>
<protein>
    <submittedName>
        <fullName evidence="6">Uncharacterized protein</fullName>
    </submittedName>
</protein>
<sequence>MSKQTPSDLSNVPPCPRTYLIPSILVTLLAFLPLGVVALVFSSRVESKYYQGDYEGAQSASNTAKIFCIAGTGVAALGYLFTFSMIALIGIPSFMATRNKAKQAEAKVITATLNRSQQAFYEEHNKFASTIADLKRDIRNETENYRYSLTSDDTKSIVKSTSKLGDLKSYTGAVFKIKKKISGKDEIITITQMCETEKPSVIAPATPELVDQNIICPPDSHALL</sequence>
<dbReference type="EMBL" id="JHEG04000001">
    <property type="protein sequence ID" value="KAF3890194.1"/>
    <property type="molecule type" value="Genomic_DNA"/>
</dbReference>
<accession>A0A8S9TF15</accession>
<evidence type="ECO:0000313" key="7">
    <source>
        <dbReference type="Proteomes" id="UP000029738"/>
    </source>
</evidence>
<keyword evidence="3 5" id="KW-1133">Transmembrane helix</keyword>
<dbReference type="Pfam" id="PF16734">
    <property type="entry name" value="Pilin_GH"/>
    <property type="match status" value="1"/>
</dbReference>
<dbReference type="RefSeq" id="WP_050046466.1">
    <property type="nucleotide sequence ID" value="NZ_JHEG04000001.1"/>
</dbReference>
<evidence type="ECO:0000313" key="6">
    <source>
        <dbReference type="EMBL" id="KAF3890194.1"/>
    </source>
</evidence>
<evidence type="ECO:0000256" key="3">
    <source>
        <dbReference type="ARBA" id="ARBA00022989"/>
    </source>
</evidence>
<dbReference type="GO" id="GO:0016020">
    <property type="term" value="C:membrane"/>
    <property type="evidence" value="ECO:0007669"/>
    <property type="project" value="UniProtKB-SubCell"/>
</dbReference>
<name>A0A8S9TF15_9CYAN</name>
<evidence type="ECO:0000256" key="2">
    <source>
        <dbReference type="ARBA" id="ARBA00022692"/>
    </source>
</evidence>
<evidence type="ECO:0000256" key="1">
    <source>
        <dbReference type="ARBA" id="ARBA00004370"/>
    </source>
</evidence>
<gene>
    <name evidence="6" type="ORF">DA73_0400035670</name>
</gene>
<keyword evidence="2 5" id="KW-0812">Transmembrane</keyword>
<reference evidence="6" key="2">
    <citation type="submission" date="2019-11" db="EMBL/GenBank/DDBJ databases">
        <title>Improved Assembly of Tolypothrix boutellei genome.</title>
        <authorList>
            <person name="Sarangi A.N."/>
            <person name="Mukherjee M."/>
            <person name="Ghosh S."/>
            <person name="Singh D."/>
            <person name="Das A."/>
            <person name="Kant S."/>
            <person name="Prusty A."/>
            <person name="Tripathy S."/>
        </authorList>
    </citation>
    <scope>NUCLEOTIDE SEQUENCE</scope>
    <source>
        <strain evidence="6">VB521301</strain>
    </source>
</reference>
<dbReference type="Pfam" id="PF04505">
    <property type="entry name" value="CD225"/>
    <property type="match status" value="1"/>
</dbReference>
<comment type="caution">
    <text evidence="6">The sequence shown here is derived from an EMBL/GenBank/DDBJ whole genome shotgun (WGS) entry which is preliminary data.</text>
</comment>
<evidence type="ECO:0000256" key="5">
    <source>
        <dbReference type="SAM" id="Phobius"/>
    </source>
</evidence>
<dbReference type="InterPro" id="IPR051423">
    <property type="entry name" value="CD225/Dispanin"/>
</dbReference>
<reference evidence="6" key="1">
    <citation type="journal article" date="2015" name="Genome Announc.">
        <title>Draft Genome Sequence of Tolypothrix boutellei Strain VB521301.</title>
        <authorList>
            <person name="Chandrababunaidu M.M."/>
            <person name="Singh D."/>
            <person name="Sen D."/>
            <person name="Bhan S."/>
            <person name="Das S."/>
            <person name="Gupta A."/>
            <person name="Adhikary S.P."/>
            <person name="Tripathy S."/>
        </authorList>
    </citation>
    <scope>NUCLEOTIDE SEQUENCE</scope>
    <source>
        <strain evidence="6">VB521301</strain>
    </source>
</reference>
<dbReference type="OrthoDB" id="514337at2"/>
<comment type="subcellular location">
    <subcellularLocation>
        <location evidence="1">Membrane</location>
    </subcellularLocation>
</comment>
<dbReference type="Gene3D" id="3.30.700.10">
    <property type="entry name" value="Glycoprotein, Type 4 Pilin"/>
    <property type="match status" value="1"/>
</dbReference>
<keyword evidence="7" id="KW-1185">Reference proteome</keyword>
<dbReference type="InterPro" id="IPR031975">
    <property type="entry name" value="Pilin_GH"/>
</dbReference>
<evidence type="ECO:0000256" key="4">
    <source>
        <dbReference type="ARBA" id="ARBA00023136"/>
    </source>
</evidence>
<feature type="transmembrane region" description="Helical" evidence="5">
    <location>
        <begin position="66"/>
        <end position="91"/>
    </location>
</feature>
<dbReference type="SUPFAM" id="SSF54523">
    <property type="entry name" value="Pili subunits"/>
    <property type="match status" value="1"/>
</dbReference>
<proteinExistence type="predicted"/>
<feature type="transmembrane region" description="Helical" evidence="5">
    <location>
        <begin position="20"/>
        <end position="41"/>
    </location>
</feature>
<dbReference type="Proteomes" id="UP000029738">
    <property type="component" value="Unassembled WGS sequence"/>
</dbReference>
<dbReference type="InterPro" id="IPR045584">
    <property type="entry name" value="Pilin-like"/>
</dbReference>
<organism evidence="6 7">
    <name type="scientific">Tolypothrix bouteillei VB521301</name>
    <dbReference type="NCBI Taxonomy" id="1479485"/>
    <lineage>
        <taxon>Bacteria</taxon>
        <taxon>Bacillati</taxon>
        <taxon>Cyanobacteriota</taxon>
        <taxon>Cyanophyceae</taxon>
        <taxon>Nostocales</taxon>
        <taxon>Tolypothrichaceae</taxon>
        <taxon>Tolypothrix</taxon>
    </lineage>
</organism>
<keyword evidence="4 5" id="KW-0472">Membrane</keyword>